<dbReference type="RefSeq" id="WP_187302283.1">
    <property type="nucleotide sequence ID" value="NZ_CBCTON010000008.1"/>
</dbReference>
<feature type="transmembrane region" description="Helical" evidence="1">
    <location>
        <begin position="35"/>
        <end position="53"/>
    </location>
</feature>
<accession>A0A923SQ75</accession>
<dbReference type="AlphaFoldDB" id="A0A923SQ75"/>
<organism evidence="2 3">
    <name type="scientific">Zhenpiania hominis</name>
    <dbReference type="NCBI Taxonomy" id="2763644"/>
    <lineage>
        <taxon>Bacteria</taxon>
        <taxon>Bacillati</taxon>
        <taxon>Bacillota</taxon>
        <taxon>Clostridia</taxon>
        <taxon>Peptostreptococcales</taxon>
        <taxon>Anaerovoracaceae</taxon>
        <taxon>Zhenpiania</taxon>
    </lineage>
</organism>
<gene>
    <name evidence="2" type="ORF">H9L42_04990</name>
</gene>
<feature type="transmembrane region" description="Helical" evidence="1">
    <location>
        <begin position="65"/>
        <end position="87"/>
    </location>
</feature>
<keyword evidence="1" id="KW-0812">Transmembrane</keyword>
<protein>
    <submittedName>
        <fullName evidence="2">Uncharacterized protein</fullName>
    </submittedName>
</protein>
<reference evidence="2" key="1">
    <citation type="submission" date="2020-08" db="EMBL/GenBank/DDBJ databases">
        <title>Genome public.</title>
        <authorList>
            <person name="Liu C."/>
            <person name="Sun Q."/>
        </authorList>
    </citation>
    <scope>NUCLEOTIDE SEQUENCE</scope>
    <source>
        <strain evidence="2">BX12</strain>
    </source>
</reference>
<keyword evidence="3" id="KW-1185">Reference proteome</keyword>
<evidence type="ECO:0000256" key="1">
    <source>
        <dbReference type="SAM" id="Phobius"/>
    </source>
</evidence>
<keyword evidence="1" id="KW-0472">Membrane</keyword>
<feature type="transmembrane region" description="Helical" evidence="1">
    <location>
        <begin position="7"/>
        <end position="23"/>
    </location>
</feature>
<keyword evidence="1" id="KW-1133">Transmembrane helix</keyword>
<comment type="caution">
    <text evidence="2">The sequence shown here is derived from an EMBL/GenBank/DDBJ whole genome shotgun (WGS) entry which is preliminary data.</text>
</comment>
<evidence type="ECO:0000313" key="3">
    <source>
        <dbReference type="Proteomes" id="UP000602647"/>
    </source>
</evidence>
<dbReference type="EMBL" id="JACRYT010000003">
    <property type="protein sequence ID" value="MBC6679180.1"/>
    <property type="molecule type" value="Genomic_DNA"/>
</dbReference>
<sequence length="89" mass="9869">MKQRLNFIFYGIALVLVLIPIGMEQSVGRPMQQPWETLMLSVGIVFLILGKLFTIRQKGRAGGAAGSIFTDLIIVAALCAMIIWMFVKL</sequence>
<name>A0A923SQ75_9FIRM</name>
<proteinExistence type="predicted"/>
<dbReference type="Proteomes" id="UP000602647">
    <property type="component" value="Unassembled WGS sequence"/>
</dbReference>
<evidence type="ECO:0000313" key="2">
    <source>
        <dbReference type="EMBL" id="MBC6679180.1"/>
    </source>
</evidence>